<gene>
    <name evidence="9" type="ORF">FJW00_07415</name>
</gene>
<dbReference type="EC" id="3.4.-.-" evidence="8"/>
<dbReference type="InterPro" id="IPR036590">
    <property type="entry name" value="SRAP-like"/>
</dbReference>
<proteinExistence type="inferred from homology"/>
<evidence type="ECO:0000256" key="4">
    <source>
        <dbReference type="ARBA" id="ARBA00022801"/>
    </source>
</evidence>
<dbReference type="InterPro" id="IPR003738">
    <property type="entry name" value="SRAP"/>
</dbReference>
<protein>
    <recommendedName>
        <fullName evidence="8">Abasic site processing protein</fullName>
        <ecNumber evidence="8">3.4.-.-</ecNumber>
    </recommendedName>
</protein>
<dbReference type="PANTHER" id="PTHR13604:SF0">
    <property type="entry name" value="ABASIC SITE PROCESSING PROTEIN HMCES"/>
    <property type="match status" value="1"/>
</dbReference>
<evidence type="ECO:0000256" key="7">
    <source>
        <dbReference type="ARBA" id="ARBA00023239"/>
    </source>
</evidence>
<dbReference type="EMBL" id="VHIZ01000037">
    <property type="protein sequence ID" value="TPV28777.1"/>
    <property type="molecule type" value="Genomic_DNA"/>
</dbReference>
<keyword evidence="7" id="KW-0456">Lyase</keyword>
<dbReference type="Proteomes" id="UP000316142">
    <property type="component" value="Unassembled WGS sequence"/>
</dbReference>
<sequence>MCGRFAQYNSRDEYFDALGLTPDEVIYDPEPIGRYNVAPGTNVLLLNEREEEIHFDPVNWGYGPEWWHKQPLINARGETAATGRMFKPLWEHGRAIVPADGWFEWKRDGKAKQPYFICHKKQEPLFFAAIGRAPYGRDHGREGFVIVTAASNQGMVDIHDRRPLVLRADAVREWLSAETTPERAQEIARDAALPETAFTWHPVTRKVGNIHNQGKSLIEAIEPDSVGNAD</sequence>
<reference evidence="9 10" key="1">
    <citation type="submission" date="2019-06" db="EMBL/GenBank/DDBJ databases">
        <title>Taxogenomics and systematics of the genus Pantoea.</title>
        <authorList>
            <person name="Tambong J.T."/>
        </authorList>
    </citation>
    <scope>NUCLEOTIDE SEQUENCE [LARGE SCALE GENOMIC DNA]</scope>
    <source>
        <strain evidence="9 10">LMG 2558</strain>
    </source>
</reference>
<evidence type="ECO:0000313" key="9">
    <source>
        <dbReference type="EMBL" id="TPV28777.1"/>
    </source>
</evidence>
<evidence type="ECO:0000256" key="6">
    <source>
        <dbReference type="ARBA" id="ARBA00023125"/>
    </source>
</evidence>
<dbReference type="PANTHER" id="PTHR13604">
    <property type="entry name" value="DC12-RELATED"/>
    <property type="match status" value="1"/>
</dbReference>
<keyword evidence="4 8" id="KW-0378">Hydrolase</keyword>
<organism evidence="9 10">
    <name type="scientific">Pantoea anthophila</name>
    <dbReference type="NCBI Taxonomy" id="470931"/>
    <lineage>
        <taxon>Bacteria</taxon>
        <taxon>Pseudomonadati</taxon>
        <taxon>Pseudomonadota</taxon>
        <taxon>Gammaproteobacteria</taxon>
        <taxon>Enterobacterales</taxon>
        <taxon>Erwiniaceae</taxon>
        <taxon>Pantoea</taxon>
    </lineage>
</organism>
<comment type="similarity">
    <text evidence="1 8">Belongs to the SOS response-associated peptidase family.</text>
</comment>
<evidence type="ECO:0000256" key="2">
    <source>
        <dbReference type="ARBA" id="ARBA00022670"/>
    </source>
</evidence>
<accession>A0ABY2ZDQ7</accession>
<dbReference type="Gene3D" id="3.90.1680.10">
    <property type="entry name" value="SOS response associated peptidase-like"/>
    <property type="match status" value="1"/>
</dbReference>
<dbReference type="SUPFAM" id="SSF143081">
    <property type="entry name" value="BB1717-like"/>
    <property type="match status" value="1"/>
</dbReference>
<evidence type="ECO:0000256" key="5">
    <source>
        <dbReference type="ARBA" id="ARBA00023124"/>
    </source>
</evidence>
<keyword evidence="3" id="KW-0227">DNA damage</keyword>
<evidence type="ECO:0000256" key="3">
    <source>
        <dbReference type="ARBA" id="ARBA00022763"/>
    </source>
</evidence>
<keyword evidence="6" id="KW-0238">DNA-binding</keyword>
<keyword evidence="2 8" id="KW-0645">Protease</keyword>
<keyword evidence="5" id="KW-0190">Covalent protein-DNA linkage</keyword>
<dbReference type="RefSeq" id="WP_140029123.1">
    <property type="nucleotide sequence ID" value="NZ_CP122311.1"/>
</dbReference>
<evidence type="ECO:0000313" key="10">
    <source>
        <dbReference type="Proteomes" id="UP000316142"/>
    </source>
</evidence>
<evidence type="ECO:0000256" key="1">
    <source>
        <dbReference type="ARBA" id="ARBA00008136"/>
    </source>
</evidence>
<keyword evidence="10" id="KW-1185">Reference proteome</keyword>
<evidence type="ECO:0000256" key="8">
    <source>
        <dbReference type="RuleBase" id="RU364100"/>
    </source>
</evidence>
<dbReference type="Pfam" id="PF02586">
    <property type="entry name" value="SRAP"/>
    <property type="match status" value="1"/>
</dbReference>
<name>A0ABY2ZDQ7_9GAMM</name>
<comment type="caution">
    <text evidence="9">The sequence shown here is derived from an EMBL/GenBank/DDBJ whole genome shotgun (WGS) entry which is preliminary data.</text>
</comment>